<keyword evidence="10" id="KW-1185">Reference proteome</keyword>
<sequence length="129" mass="14166">MRFSRVAVKRRRLSLTSLIDVIFLLLLFFMLSSTFTRFSEVDIVAGRAGKQASVSKMPDVFIRLGKDNSWKVNGAELPQEAAVTELQRLEQAGAKTAVIVVREDVTSQALVDALELLANNSKLNISVAG</sequence>
<dbReference type="AlphaFoldDB" id="A0AAE2ZR66"/>
<dbReference type="RefSeq" id="WP_220230038.1">
    <property type="nucleotide sequence ID" value="NZ_JAICBX010000004.1"/>
</dbReference>
<dbReference type="GO" id="GO:0015031">
    <property type="term" value="P:protein transport"/>
    <property type="evidence" value="ECO:0007669"/>
    <property type="project" value="UniProtKB-KW"/>
</dbReference>
<reference evidence="9" key="1">
    <citation type="submission" date="2021-08" db="EMBL/GenBank/DDBJ databases">
        <title>Hoeflea bacterium WL0058 sp. nov., isolated from the sediment.</title>
        <authorList>
            <person name="Wang L."/>
            <person name="Zhang D."/>
        </authorList>
    </citation>
    <scope>NUCLEOTIDE SEQUENCE</scope>
    <source>
        <strain evidence="9">WL0058</strain>
    </source>
</reference>
<evidence type="ECO:0000256" key="4">
    <source>
        <dbReference type="ARBA" id="ARBA00022692"/>
    </source>
</evidence>
<comment type="similarity">
    <text evidence="2 7">Belongs to the ExbD/TolR family.</text>
</comment>
<evidence type="ECO:0000256" key="1">
    <source>
        <dbReference type="ARBA" id="ARBA00004162"/>
    </source>
</evidence>
<keyword evidence="5 8" id="KW-1133">Transmembrane helix</keyword>
<gene>
    <name evidence="9" type="ORF">K1W69_19050</name>
</gene>
<comment type="caution">
    <text evidence="9">The sequence shown here is derived from an EMBL/GenBank/DDBJ whole genome shotgun (WGS) entry which is preliminary data.</text>
</comment>
<organism evidence="9 10">
    <name type="scientific">Flavimaribacter sediminis</name>
    <dbReference type="NCBI Taxonomy" id="2865987"/>
    <lineage>
        <taxon>Bacteria</taxon>
        <taxon>Pseudomonadati</taxon>
        <taxon>Pseudomonadota</taxon>
        <taxon>Alphaproteobacteria</taxon>
        <taxon>Hyphomicrobiales</taxon>
        <taxon>Rhizobiaceae</taxon>
        <taxon>Flavimaribacter</taxon>
    </lineage>
</organism>
<dbReference type="GO" id="GO:0022857">
    <property type="term" value="F:transmembrane transporter activity"/>
    <property type="evidence" value="ECO:0007669"/>
    <property type="project" value="InterPro"/>
</dbReference>
<feature type="transmembrane region" description="Helical" evidence="8">
    <location>
        <begin position="12"/>
        <end position="31"/>
    </location>
</feature>
<evidence type="ECO:0000256" key="3">
    <source>
        <dbReference type="ARBA" id="ARBA00022475"/>
    </source>
</evidence>
<dbReference type="EMBL" id="JAICBX010000004">
    <property type="protein sequence ID" value="MBW8639300.1"/>
    <property type="molecule type" value="Genomic_DNA"/>
</dbReference>
<keyword evidence="4 7" id="KW-0812">Transmembrane</keyword>
<evidence type="ECO:0000256" key="7">
    <source>
        <dbReference type="RuleBase" id="RU003879"/>
    </source>
</evidence>
<keyword evidence="3" id="KW-1003">Cell membrane</keyword>
<dbReference type="Proteomes" id="UP001196509">
    <property type="component" value="Unassembled WGS sequence"/>
</dbReference>
<evidence type="ECO:0000256" key="8">
    <source>
        <dbReference type="SAM" id="Phobius"/>
    </source>
</evidence>
<comment type="subcellular location">
    <subcellularLocation>
        <location evidence="1">Cell membrane</location>
        <topology evidence="1">Single-pass membrane protein</topology>
    </subcellularLocation>
    <subcellularLocation>
        <location evidence="7">Cell membrane</location>
        <topology evidence="7">Single-pass type II membrane protein</topology>
    </subcellularLocation>
</comment>
<evidence type="ECO:0000256" key="6">
    <source>
        <dbReference type="ARBA" id="ARBA00023136"/>
    </source>
</evidence>
<name>A0AAE2ZR66_9HYPH</name>
<keyword evidence="7" id="KW-0653">Protein transport</keyword>
<evidence type="ECO:0000256" key="2">
    <source>
        <dbReference type="ARBA" id="ARBA00005811"/>
    </source>
</evidence>
<dbReference type="InterPro" id="IPR003400">
    <property type="entry name" value="ExbD"/>
</dbReference>
<accession>A0AAE2ZR66</accession>
<dbReference type="Pfam" id="PF02472">
    <property type="entry name" value="ExbD"/>
    <property type="match status" value="1"/>
</dbReference>
<evidence type="ECO:0000313" key="10">
    <source>
        <dbReference type="Proteomes" id="UP001196509"/>
    </source>
</evidence>
<keyword evidence="7" id="KW-0813">Transport</keyword>
<keyword evidence="6 8" id="KW-0472">Membrane</keyword>
<dbReference type="PANTHER" id="PTHR30558">
    <property type="entry name" value="EXBD MEMBRANE COMPONENT OF PMF-DRIVEN MACROMOLECULE IMPORT SYSTEM"/>
    <property type="match status" value="1"/>
</dbReference>
<protein>
    <submittedName>
        <fullName evidence="9">Biopolymer transporter ExbD</fullName>
    </submittedName>
</protein>
<dbReference type="GO" id="GO:0005886">
    <property type="term" value="C:plasma membrane"/>
    <property type="evidence" value="ECO:0007669"/>
    <property type="project" value="UniProtKB-SubCell"/>
</dbReference>
<proteinExistence type="inferred from homology"/>
<evidence type="ECO:0000313" key="9">
    <source>
        <dbReference type="EMBL" id="MBW8639300.1"/>
    </source>
</evidence>
<evidence type="ECO:0000256" key="5">
    <source>
        <dbReference type="ARBA" id="ARBA00022989"/>
    </source>
</evidence>